<dbReference type="InterPro" id="IPR010614">
    <property type="entry name" value="RAD3-like_helicase_DEAD"/>
</dbReference>
<dbReference type="InterPro" id="IPR045028">
    <property type="entry name" value="DinG/Rad3-like"/>
</dbReference>
<proteinExistence type="inferred from homology"/>
<dbReference type="STRING" id="1246581.A0A2H9TLI3"/>
<evidence type="ECO:0000256" key="10">
    <source>
        <dbReference type="ARBA" id="ARBA00022806"/>
    </source>
</evidence>
<keyword evidence="8" id="KW-0547">Nucleotide-binding</keyword>
<evidence type="ECO:0000256" key="11">
    <source>
        <dbReference type="ARBA" id="ARBA00022840"/>
    </source>
</evidence>
<keyword evidence="11" id="KW-0067">ATP-binding</keyword>
<evidence type="ECO:0000256" key="16">
    <source>
        <dbReference type="ARBA" id="ARBA00023235"/>
    </source>
</evidence>
<comment type="function">
    <text evidence="22">ATP-dependent DNA helicase important for chromosome transmission and normal cell cycle progression in G(2)/M. May have a role in changing DNA topology to allow the loading of proteins involved in maintaining sister chromatid cohesion in the vicinity of the centromeres. Has a specific role in chromosome segregation during meiosis II.</text>
</comment>
<evidence type="ECO:0000256" key="1">
    <source>
        <dbReference type="ARBA" id="ARBA00001966"/>
    </source>
</evidence>
<evidence type="ECO:0000313" key="27">
    <source>
        <dbReference type="Proteomes" id="UP000240830"/>
    </source>
</evidence>
<dbReference type="EMBL" id="MTSL01000112">
    <property type="protein sequence ID" value="PJF18615.1"/>
    <property type="molecule type" value="Genomic_DNA"/>
</dbReference>
<dbReference type="InterPro" id="IPR014013">
    <property type="entry name" value="Helic_SF1/SF2_ATP-bd_DinG/Rad3"/>
</dbReference>
<evidence type="ECO:0000256" key="22">
    <source>
        <dbReference type="ARBA" id="ARBA00045702"/>
    </source>
</evidence>
<dbReference type="GO" id="GO:0043139">
    <property type="term" value="F:5'-3' DNA helicase activity"/>
    <property type="evidence" value="ECO:0007669"/>
    <property type="project" value="UniProtKB-EC"/>
</dbReference>
<dbReference type="GO" id="GO:0016020">
    <property type="term" value="C:membrane"/>
    <property type="evidence" value="ECO:0007669"/>
    <property type="project" value="UniProtKB-SubCell"/>
</dbReference>
<protein>
    <recommendedName>
        <fullName evidence="5">ATP-dependent DNA helicase CHL1</fullName>
        <ecNumber evidence="19">5.6.2.3</ecNumber>
    </recommendedName>
    <alternativeName>
        <fullName evidence="4">ATP-dependent DNA helicase chl1</fullName>
    </alternativeName>
    <alternativeName>
        <fullName evidence="18">Chromosome loss protein 1</fullName>
    </alternativeName>
    <alternativeName>
        <fullName evidence="20 21">DNA 5'-3' helicase CHL1</fullName>
    </alternativeName>
</protein>
<keyword evidence="13" id="KW-0408">Iron</keyword>
<evidence type="ECO:0000256" key="21">
    <source>
        <dbReference type="ARBA" id="ARBA00045008"/>
    </source>
</evidence>
<keyword evidence="15 24" id="KW-0472">Membrane</keyword>
<dbReference type="Pfam" id="PF06733">
    <property type="entry name" value="DEAD_2"/>
    <property type="match status" value="1"/>
</dbReference>
<dbReference type="SMART" id="SM00487">
    <property type="entry name" value="DEXDc"/>
    <property type="match status" value="1"/>
</dbReference>
<keyword evidence="9" id="KW-0378">Hydrolase</keyword>
<keyword evidence="17" id="KW-0131">Cell cycle</keyword>
<organism evidence="26 27">
    <name type="scientific">Paramicrosporidium saccamoebae</name>
    <dbReference type="NCBI Taxonomy" id="1246581"/>
    <lineage>
        <taxon>Eukaryota</taxon>
        <taxon>Fungi</taxon>
        <taxon>Fungi incertae sedis</taxon>
        <taxon>Cryptomycota</taxon>
        <taxon>Cryptomycota incertae sedis</taxon>
        <taxon>Paramicrosporidium</taxon>
    </lineage>
</organism>
<evidence type="ECO:0000256" key="19">
    <source>
        <dbReference type="ARBA" id="ARBA00044969"/>
    </source>
</evidence>
<dbReference type="InterPro" id="IPR004342">
    <property type="entry name" value="EXS_C"/>
</dbReference>
<dbReference type="Proteomes" id="UP000240830">
    <property type="component" value="Unassembled WGS sequence"/>
</dbReference>
<dbReference type="GO" id="GO:0046872">
    <property type="term" value="F:metal ion binding"/>
    <property type="evidence" value="ECO:0007669"/>
    <property type="project" value="UniProtKB-KW"/>
</dbReference>
<evidence type="ECO:0000256" key="20">
    <source>
        <dbReference type="ARBA" id="ARBA00044998"/>
    </source>
</evidence>
<keyword evidence="16" id="KW-0413">Isomerase</keyword>
<dbReference type="InterPro" id="IPR014001">
    <property type="entry name" value="Helicase_ATP-bd"/>
</dbReference>
<dbReference type="Gene3D" id="3.40.50.300">
    <property type="entry name" value="P-loop containing nucleotide triphosphate hydrolases"/>
    <property type="match status" value="2"/>
</dbReference>
<dbReference type="InterPro" id="IPR006555">
    <property type="entry name" value="ATP-dep_Helicase_C"/>
</dbReference>
<evidence type="ECO:0000256" key="4">
    <source>
        <dbReference type="ARBA" id="ARBA00016387"/>
    </source>
</evidence>
<dbReference type="PANTHER" id="PTHR11472:SF41">
    <property type="entry name" value="ATP-DEPENDENT DNA HELICASE DDX11-RELATED"/>
    <property type="match status" value="1"/>
</dbReference>
<dbReference type="SMART" id="SM00488">
    <property type="entry name" value="DEXDc2"/>
    <property type="match status" value="1"/>
</dbReference>
<keyword evidence="27" id="KW-1185">Reference proteome</keyword>
<evidence type="ECO:0000256" key="9">
    <source>
        <dbReference type="ARBA" id="ARBA00022801"/>
    </source>
</evidence>
<gene>
    <name evidence="26" type="ORF">PSACC_01574</name>
</gene>
<evidence type="ECO:0000256" key="23">
    <source>
        <dbReference type="ARBA" id="ARBA00048954"/>
    </source>
</evidence>
<comment type="cofactor">
    <cofactor evidence="1">
        <name>[4Fe-4S] cluster</name>
        <dbReference type="ChEBI" id="CHEBI:49883"/>
    </cofactor>
</comment>
<dbReference type="PANTHER" id="PTHR11472">
    <property type="entry name" value="DNA REPAIR DEAD HELICASE RAD3/XP-D SUBFAMILY MEMBER"/>
    <property type="match status" value="1"/>
</dbReference>
<accession>A0A2H9TLI3</accession>
<keyword evidence="12 24" id="KW-1133">Transmembrane helix</keyword>
<comment type="catalytic activity">
    <reaction evidence="23">
        <text>ATP + H2O = ADP + phosphate + H(+)</text>
        <dbReference type="Rhea" id="RHEA:13065"/>
        <dbReference type="ChEBI" id="CHEBI:15377"/>
        <dbReference type="ChEBI" id="CHEBI:15378"/>
        <dbReference type="ChEBI" id="CHEBI:30616"/>
        <dbReference type="ChEBI" id="CHEBI:43474"/>
        <dbReference type="ChEBI" id="CHEBI:456216"/>
        <dbReference type="EC" id="5.6.2.3"/>
    </reaction>
</comment>
<evidence type="ECO:0000313" key="26">
    <source>
        <dbReference type="EMBL" id="PJF18615.1"/>
    </source>
</evidence>
<evidence type="ECO:0000256" key="3">
    <source>
        <dbReference type="ARBA" id="ARBA00008435"/>
    </source>
</evidence>
<evidence type="ECO:0000259" key="25">
    <source>
        <dbReference type="PROSITE" id="PS51193"/>
    </source>
</evidence>
<feature type="transmembrane region" description="Helical" evidence="24">
    <location>
        <begin position="765"/>
        <end position="786"/>
    </location>
</feature>
<dbReference type="GO" id="GO:0005524">
    <property type="term" value="F:ATP binding"/>
    <property type="evidence" value="ECO:0007669"/>
    <property type="project" value="UniProtKB-KW"/>
</dbReference>
<keyword evidence="10 26" id="KW-0347">Helicase</keyword>
<evidence type="ECO:0000256" key="12">
    <source>
        <dbReference type="ARBA" id="ARBA00022989"/>
    </source>
</evidence>
<comment type="similarity">
    <text evidence="3">Belongs to the DEAD box helicase family. DEAH subfamily. DDX11/CHL1 sub-subfamily.</text>
</comment>
<evidence type="ECO:0000256" key="6">
    <source>
        <dbReference type="ARBA" id="ARBA00022692"/>
    </source>
</evidence>
<dbReference type="OrthoDB" id="267079at2759"/>
<dbReference type="Pfam" id="PF13307">
    <property type="entry name" value="Helicase_C_2"/>
    <property type="match status" value="1"/>
</dbReference>
<evidence type="ECO:0000256" key="14">
    <source>
        <dbReference type="ARBA" id="ARBA00023014"/>
    </source>
</evidence>
<evidence type="ECO:0000256" key="15">
    <source>
        <dbReference type="ARBA" id="ARBA00023136"/>
    </source>
</evidence>
<dbReference type="InterPro" id="IPR027417">
    <property type="entry name" value="P-loop_NTPase"/>
</dbReference>
<evidence type="ECO:0000256" key="8">
    <source>
        <dbReference type="ARBA" id="ARBA00022741"/>
    </source>
</evidence>
<dbReference type="EC" id="5.6.2.3" evidence="19"/>
<evidence type="ECO:0000256" key="17">
    <source>
        <dbReference type="ARBA" id="ARBA00023306"/>
    </source>
</evidence>
<keyword evidence="14" id="KW-0411">Iron-sulfur</keyword>
<dbReference type="AlphaFoldDB" id="A0A2H9TLI3"/>
<dbReference type="GO" id="GO:0034085">
    <property type="term" value="P:establishment of sister chromatid cohesion"/>
    <property type="evidence" value="ECO:0007669"/>
    <property type="project" value="TreeGrafter"/>
</dbReference>
<dbReference type="GO" id="GO:0006139">
    <property type="term" value="P:nucleobase-containing compound metabolic process"/>
    <property type="evidence" value="ECO:0007669"/>
    <property type="project" value="InterPro"/>
</dbReference>
<comment type="subcellular location">
    <subcellularLocation>
        <location evidence="2">Membrane</location>
        <topology evidence="2">Multi-pass membrane protein</topology>
    </subcellularLocation>
</comment>
<evidence type="ECO:0000256" key="13">
    <source>
        <dbReference type="ARBA" id="ARBA00023004"/>
    </source>
</evidence>
<evidence type="ECO:0000256" key="18">
    <source>
        <dbReference type="ARBA" id="ARBA00029709"/>
    </source>
</evidence>
<dbReference type="CDD" id="cd18788">
    <property type="entry name" value="SF2_C_XPD"/>
    <property type="match status" value="1"/>
</dbReference>
<evidence type="ECO:0000256" key="2">
    <source>
        <dbReference type="ARBA" id="ARBA00004141"/>
    </source>
</evidence>
<keyword evidence="6 24" id="KW-0812">Transmembrane</keyword>
<dbReference type="PROSITE" id="PS51193">
    <property type="entry name" value="HELICASE_ATP_BIND_2"/>
    <property type="match status" value="1"/>
</dbReference>
<comment type="caution">
    <text evidence="26">The sequence shown here is derived from an EMBL/GenBank/DDBJ whole genome shotgun (WGS) entry which is preliminary data.</text>
</comment>
<dbReference type="SMART" id="SM00491">
    <property type="entry name" value="HELICc2"/>
    <property type="match status" value="1"/>
</dbReference>
<keyword evidence="7" id="KW-0479">Metal-binding</keyword>
<dbReference type="InterPro" id="IPR006554">
    <property type="entry name" value="Helicase-like_DEXD_c2"/>
</dbReference>
<dbReference type="SUPFAM" id="SSF52540">
    <property type="entry name" value="P-loop containing nucleoside triphosphate hydrolases"/>
    <property type="match status" value="2"/>
</dbReference>
<dbReference type="Pfam" id="PF03124">
    <property type="entry name" value="EXS"/>
    <property type="match status" value="1"/>
</dbReference>
<evidence type="ECO:0000256" key="7">
    <source>
        <dbReference type="ARBA" id="ARBA00022723"/>
    </source>
</evidence>
<evidence type="ECO:0000256" key="5">
    <source>
        <dbReference type="ARBA" id="ARBA00017386"/>
    </source>
</evidence>
<dbReference type="GO" id="GO:0051536">
    <property type="term" value="F:iron-sulfur cluster binding"/>
    <property type="evidence" value="ECO:0007669"/>
    <property type="project" value="UniProtKB-KW"/>
</dbReference>
<feature type="domain" description="Helicase ATP-binding" evidence="25">
    <location>
        <begin position="3"/>
        <end position="351"/>
    </location>
</feature>
<dbReference type="GO" id="GO:0005634">
    <property type="term" value="C:nucleus"/>
    <property type="evidence" value="ECO:0007669"/>
    <property type="project" value="TreeGrafter"/>
</dbReference>
<dbReference type="GO" id="GO:0003677">
    <property type="term" value="F:DNA binding"/>
    <property type="evidence" value="ECO:0007669"/>
    <property type="project" value="InterPro"/>
</dbReference>
<evidence type="ECO:0000256" key="24">
    <source>
        <dbReference type="SAM" id="Phobius"/>
    </source>
</evidence>
<reference evidence="26 27" key="1">
    <citation type="submission" date="2016-10" db="EMBL/GenBank/DDBJ databases">
        <title>The genome of Paramicrosporidium saccamoebae is the missing link in understanding Cryptomycota and Microsporidia evolution.</title>
        <authorList>
            <person name="Quandt C.A."/>
            <person name="Beaudet D."/>
            <person name="Corsaro D."/>
            <person name="Michel R."/>
            <person name="Corradi N."/>
            <person name="James T."/>
        </authorList>
    </citation>
    <scope>NUCLEOTIDE SEQUENCE [LARGE SCALE GENOMIC DNA]</scope>
    <source>
        <strain evidence="26 27">KSL3</strain>
    </source>
</reference>
<name>A0A2H9TLI3_9FUNG</name>
<sequence length="854" mass="95276">MEGRAISLFPYEPYPIQRDFVHYFLEILKRNSDIANIGILESPTGTGKTTSILCSALAWLEMAQEGGGDNEGENIPENGTSQETLFGEPDWVAQARKNQPNHKYSVVNRRKRRKTVLNNNLDDSVKRLLELVDDSDEESSDVRPIRRVYYCSRTHSQLAQVMSELKKITAGTLPVKAVTLSARKSSCINPAVKKLSSTEAINEKCQELLEDDSCPFYNRDKVITSFVEELSSHRVVDIEDSVRLGKEREMCAYFGSRLLSKSAEIVTVPYNMILNKATRDSLEIDLHGSLVIFDEAHNLIDTINEQQSCEISSLMTSRVSLALGHYVDKFERRLLPANLVLCHQLQQIIARIDSFITNTTDSVLTVNELLSQCQIDHINMLKIVDYVGGSKLSTKLTGYYPSSEHGDPNILNSFSTFIERLAAADVDGRLILTSKTLKYVSLNPSLVMEDICRDAHTIDDVTLQLFPTAKPHIFSCGHLPETRHNVLGLVVGIGPGNVPLNFTHSKWEDEELMTDLSQTLQNVTNIVPDGIFIESPGATDIEKLLRNYQHAIATSKGALLLAVMGGRLSEGVNFSDRLARAVIVVGLPYPNIYDAETMERARHYSRLRGSDASSEFLENICMRTVNQTVGRAIRHAHDYAAIILLDERYGRSRAKLPNWMQPSLHPKSGSSDFSFAFSKLVQFFRILHTLFPVALQNLFLCVIGVQFFYLAAIRLHAAGIDFAAALSYGWGTDRLLHDTLQVLKCSWLIYLAALLAHPLFPLASVVAWCAFLALLLVPSDYFGGALRKRFISSFLRTTSPFSWSSPTPLIDVVVGDILTSYAKVFAAWDALIFCYLLGPSGQCLPSILSVLLVW</sequence>
<dbReference type="GO" id="GO:0016818">
    <property type="term" value="F:hydrolase activity, acting on acid anhydrides, in phosphorus-containing anhydrides"/>
    <property type="evidence" value="ECO:0007669"/>
    <property type="project" value="InterPro"/>
</dbReference>